<keyword evidence="3" id="KW-1185">Reference proteome</keyword>
<dbReference type="EMBL" id="BAAAYR010000001">
    <property type="protein sequence ID" value="GAA3552240.1"/>
    <property type="molecule type" value="Genomic_DNA"/>
</dbReference>
<comment type="caution">
    <text evidence="2">The sequence shown here is derived from an EMBL/GenBank/DDBJ whole genome shotgun (WGS) entry which is preliminary data.</text>
</comment>
<gene>
    <name evidence="2" type="ORF">GCM10022197_04040</name>
</gene>
<feature type="compositionally biased region" description="Gly residues" evidence="1">
    <location>
        <begin position="1"/>
        <end position="11"/>
    </location>
</feature>
<protein>
    <submittedName>
        <fullName evidence="2">Uncharacterized protein</fullName>
    </submittedName>
</protein>
<sequence>MAAGSVGGCAAAGGLPDSPAPGTPNPTLSARGSCDLVFGSSCDPTPTPAASASPASRDVTGRWKGTYTCGQGLTGFNLDIADVGGGAVSAVLGFGPIESNPGVPNGRYSMTGRLDPRSLTLLPKAWIEKPSGYVMVGLAAELPGQDPDVLSGTVTSPACTTFRVTR</sequence>
<feature type="region of interest" description="Disordered" evidence="1">
    <location>
        <begin position="1"/>
        <end position="31"/>
    </location>
</feature>
<proteinExistence type="predicted"/>
<dbReference type="Proteomes" id="UP001500767">
    <property type="component" value="Unassembled WGS sequence"/>
</dbReference>
<accession>A0ABP6WJN2</accession>
<evidence type="ECO:0000313" key="2">
    <source>
        <dbReference type="EMBL" id="GAA3552240.1"/>
    </source>
</evidence>
<name>A0ABP6WJN2_9ACTN</name>
<evidence type="ECO:0000256" key="1">
    <source>
        <dbReference type="SAM" id="MobiDB-lite"/>
    </source>
</evidence>
<evidence type="ECO:0000313" key="3">
    <source>
        <dbReference type="Proteomes" id="UP001500767"/>
    </source>
</evidence>
<organism evidence="2 3">
    <name type="scientific">Microlunatus spumicola</name>
    <dbReference type="NCBI Taxonomy" id="81499"/>
    <lineage>
        <taxon>Bacteria</taxon>
        <taxon>Bacillati</taxon>
        <taxon>Actinomycetota</taxon>
        <taxon>Actinomycetes</taxon>
        <taxon>Propionibacteriales</taxon>
        <taxon>Propionibacteriaceae</taxon>
        <taxon>Microlunatus</taxon>
    </lineage>
</organism>
<reference evidence="3" key="1">
    <citation type="journal article" date="2019" name="Int. J. Syst. Evol. Microbiol.">
        <title>The Global Catalogue of Microorganisms (GCM) 10K type strain sequencing project: providing services to taxonomists for standard genome sequencing and annotation.</title>
        <authorList>
            <consortium name="The Broad Institute Genomics Platform"/>
            <consortium name="The Broad Institute Genome Sequencing Center for Infectious Disease"/>
            <person name="Wu L."/>
            <person name="Ma J."/>
        </authorList>
    </citation>
    <scope>NUCLEOTIDE SEQUENCE [LARGE SCALE GENOMIC DNA]</scope>
    <source>
        <strain evidence="3">JCM 16540</strain>
    </source>
</reference>